<proteinExistence type="inferred from homology"/>
<dbReference type="InterPro" id="IPR002963">
    <property type="entry name" value="Expansin"/>
</dbReference>
<dbReference type="PANTHER" id="PTHR31867">
    <property type="entry name" value="EXPANSIN-A15"/>
    <property type="match status" value="1"/>
</dbReference>
<dbReference type="InterPro" id="IPR009009">
    <property type="entry name" value="RlpA-like_DPBB"/>
</dbReference>
<dbReference type="GO" id="GO:0016020">
    <property type="term" value="C:membrane"/>
    <property type="evidence" value="ECO:0007669"/>
    <property type="project" value="UniProtKB-SubCell"/>
</dbReference>
<dbReference type="Gene3D" id="2.40.40.10">
    <property type="entry name" value="RlpA-like domain"/>
    <property type="match status" value="1"/>
</dbReference>
<dbReference type="PRINTS" id="PR01226">
    <property type="entry name" value="EXPANSIN"/>
</dbReference>
<reference evidence="11" key="1">
    <citation type="submission" date="2019-12" db="EMBL/GenBank/DDBJ databases">
        <title>Genome sequencing and annotation of Brassica cretica.</title>
        <authorList>
            <person name="Studholme D.J."/>
            <person name="Sarris P."/>
        </authorList>
    </citation>
    <scope>NUCLEOTIDE SEQUENCE</scope>
    <source>
        <strain evidence="11">PFS-109/04</strain>
        <tissue evidence="11">Leaf</tissue>
    </source>
</reference>
<keyword evidence="8" id="KW-0961">Cell wall biogenesis/degradation</keyword>
<dbReference type="PROSITE" id="PS50842">
    <property type="entry name" value="EXPANSIN_EG45"/>
    <property type="match status" value="1"/>
</dbReference>
<dbReference type="SMART" id="SM00837">
    <property type="entry name" value="DPBB_1"/>
    <property type="match status" value="1"/>
</dbReference>
<dbReference type="Pfam" id="PF03330">
    <property type="entry name" value="DPBB_1"/>
    <property type="match status" value="1"/>
</dbReference>
<evidence type="ECO:0000256" key="2">
    <source>
        <dbReference type="ARBA" id="ARBA00004191"/>
    </source>
</evidence>
<evidence type="ECO:0000313" key="11">
    <source>
        <dbReference type="EMBL" id="KAF3574199.1"/>
    </source>
</evidence>
<evidence type="ECO:0008006" key="13">
    <source>
        <dbReference type="Google" id="ProtNLM"/>
    </source>
</evidence>
<sequence length="647" mass="71345">MIPSLYPARGAMLMPLSTATKPVVKPWAQYSRHSLFHPFRAPAVPPLAGVASILLLSCFYLLCSLSTLGLLSLCPCFFPCLAPTLPEMSLVGFSDGMDTIGTVCFSGGSRFTSRSSVSSPRRSLSLGSSFVSCRSTSLVSINVTQRFPHEGLRRNSSSFPPQVLLTPLTTDDRTSVVCGAPHLTRRSDLETFWLTWTSSSRFTTTNSILASSRFGSFYCGSGEIQHADVIAVPSPIDGVVSLVDSGEIISPTSDVPCLVTGACPSNSGMNRKLSKFPIRWPFISKPRRLILWAWPFKNSEVTIYIVSPPNLKLMSMVFDDLIYVVTMQRISGGFTGAFSLCIMPYLSFKKNSLPVGSLGWSLSPYLFSMKGDDYLNSMSSFGFSFLIHEGWFSTSLYVTISMLSDSVAKATSTHSSSVSNPLSSSIEELSRLFYIVAVYVFNQRGCIILSNHCNQPAALSTTLFKDGYGCGQCFQIMCVQSQYCYYGNPSTVVTATNLCPPNWYQDSNNGGWCNPPRTHFDMAKPAFMKLANWKAGIIPVAYRRVPCKRSGGMRFQFQGNAYWLLIFVMNVGGAGDIKSMDVKGSRTNWICMIHNWGASYQAFSSLYGQSLSFRVTSYTTDQKVYAWNVAPSNWNAGMTYQSYTNFR</sequence>
<protein>
    <recommendedName>
        <fullName evidence="13">Expansin</fullName>
    </recommendedName>
</protein>
<dbReference type="InterPro" id="IPR007118">
    <property type="entry name" value="Expan_Lol_pI"/>
</dbReference>
<evidence type="ECO:0000256" key="8">
    <source>
        <dbReference type="ARBA" id="ARBA00023316"/>
    </source>
</evidence>
<keyword evidence="6" id="KW-0732">Signal</keyword>
<comment type="subcellular location">
    <subcellularLocation>
        <location evidence="1">Membrane</location>
        <topology evidence="1">Peripheral membrane protein</topology>
    </subcellularLocation>
    <subcellularLocation>
        <location evidence="2">Secreted</location>
        <location evidence="2">Cell wall</location>
    </subcellularLocation>
</comment>
<dbReference type="InterPro" id="IPR036749">
    <property type="entry name" value="Expansin_CBD_sf"/>
</dbReference>
<comment type="caution">
    <text evidence="11">The sequence shown here is derived from an EMBL/GenBank/DDBJ whole genome shotgun (WGS) entry which is preliminary data.</text>
</comment>
<dbReference type="GO" id="GO:0005576">
    <property type="term" value="C:extracellular region"/>
    <property type="evidence" value="ECO:0007669"/>
    <property type="project" value="InterPro"/>
</dbReference>
<dbReference type="CDD" id="cd22274">
    <property type="entry name" value="DPBB_EXPA_N"/>
    <property type="match status" value="1"/>
</dbReference>
<evidence type="ECO:0000256" key="5">
    <source>
        <dbReference type="ARBA" id="ARBA00022525"/>
    </source>
</evidence>
<dbReference type="SUPFAM" id="SSF50685">
    <property type="entry name" value="Barwin-like endoglucanases"/>
    <property type="match status" value="1"/>
</dbReference>
<evidence type="ECO:0000256" key="6">
    <source>
        <dbReference type="ARBA" id="ARBA00022729"/>
    </source>
</evidence>
<evidence type="ECO:0000259" key="9">
    <source>
        <dbReference type="PROSITE" id="PS50842"/>
    </source>
</evidence>
<dbReference type="GO" id="GO:0009664">
    <property type="term" value="P:plant-type cell wall organization"/>
    <property type="evidence" value="ECO:0007669"/>
    <property type="project" value="InterPro"/>
</dbReference>
<keyword evidence="5" id="KW-0964">Secreted</keyword>
<evidence type="ECO:0000256" key="1">
    <source>
        <dbReference type="ARBA" id="ARBA00004170"/>
    </source>
</evidence>
<dbReference type="AlphaFoldDB" id="A0A8S9RMX5"/>
<feature type="domain" description="Expansin-like CBD" evidence="10">
    <location>
        <begin position="562"/>
        <end position="642"/>
    </location>
</feature>
<dbReference type="PROSITE" id="PS50843">
    <property type="entry name" value="EXPANSIN_CBD"/>
    <property type="match status" value="1"/>
</dbReference>
<gene>
    <name evidence="11" type="ORF">F2Q69_00060749</name>
</gene>
<keyword evidence="7" id="KW-0472">Membrane</keyword>
<accession>A0A8S9RMX5</accession>
<evidence type="ECO:0000259" key="10">
    <source>
        <dbReference type="PROSITE" id="PS50843"/>
    </source>
</evidence>
<dbReference type="PRINTS" id="PR01225">
    <property type="entry name" value="EXPANSNFAMLY"/>
</dbReference>
<evidence type="ECO:0000256" key="7">
    <source>
        <dbReference type="ARBA" id="ARBA00023136"/>
    </source>
</evidence>
<feature type="domain" description="Expansin-like EG45" evidence="9">
    <location>
        <begin position="457"/>
        <end position="552"/>
    </location>
</feature>
<name>A0A8S9RMX5_BRACR</name>
<dbReference type="Gene3D" id="2.60.40.760">
    <property type="entry name" value="Expansin, cellulose-binding-like domain"/>
    <property type="match status" value="1"/>
</dbReference>
<dbReference type="SUPFAM" id="SSF49590">
    <property type="entry name" value="PHL pollen allergen"/>
    <property type="match status" value="1"/>
</dbReference>
<evidence type="ECO:0000256" key="3">
    <source>
        <dbReference type="ARBA" id="ARBA00005392"/>
    </source>
</evidence>
<dbReference type="InterPro" id="IPR036908">
    <property type="entry name" value="RlpA-like_sf"/>
</dbReference>
<evidence type="ECO:0000256" key="4">
    <source>
        <dbReference type="ARBA" id="ARBA00022512"/>
    </source>
</evidence>
<evidence type="ECO:0000313" key="12">
    <source>
        <dbReference type="Proteomes" id="UP000712600"/>
    </source>
</evidence>
<comment type="similarity">
    <text evidence="3">Belongs to the expansin family. Expansin A subfamily.</text>
</comment>
<dbReference type="Proteomes" id="UP000712600">
    <property type="component" value="Unassembled WGS sequence"/>
</dbReference>
<dbReference type="EMBL" id="QGKX02000095">
    <property type="protein sequence ID" value="KAF3574199.1"/>
    <property type="molecule type" value="Genomic_DNA"/>
</dbReference>
<dbReference type="GO" id="GO:0009653">
    <property type="term" value="P:anatomical structure morphogenesis"/>
    <property type="evidence" value="ECO:0007669"/>
    <property type="project" value="UniProtKB-ARBA"/>
</dbReference>
<organism evidence="11 12">
    <name type="scientific">Brassica cretica</name>
    <name type="common">Mustard</name>
    <dbReference type="NCBI Taxonomy" id="69181"/>
    <lineage>
        <taxon>Eukaryota</taxon>
        <taxon>Viridiplantae</taxon>
        <taxon>Streptophyta</taxon>
        <taxon>Embryophyta</taxon>
        <taxon>Tracheophyta</taxon>
        <taxon>Spermatophyta</taxon>
        <taxon>Magnoliopsida</taxon>
        <taxon>eudicotyledons</taxon>
        <taxon>Gunneridae</taxon>
        <taxon>Pentapetalae</taxon>
        <taxon>rosids</taxon>
        <taxon>malvids</taxon>
        <taxon>Brassicales</taxon>
        <taxon>Brassicaceae</taxon>
        <taxon>Brassiceae</taxon>
        <taxon>Brassica</taxon>
    </lineage>
</organism>
<dbReference type="InterPro" id="IPR007112">
    <property type="entry name" value="Expansin/allergen_DPBB_dom"/>
</dbReference>
<dbReference type="InterPro" id="IPR007117">
    <property type="entry name" value="Expansin_CBD"/>
</dbReference>
<keyword evidence="4" id="KW-0134">Cell wall</keyword>
<dbReference type="Pfam" id="PF01357">
    <property type="entry name" value="Expansin_C"/>
    <property type="match status" value="1"/>
</dbReference>